<dbReference type="EMBL" id="DOTR01000097">
    <property type="protein sequence ID" value="HCA03757.1"/>
    <property type="molecule type" value="Genomic_DNA"/>
</dbReference>
<gene>
    <name evidence="1" type="ORF">DEO68_16700</name>
</gene>
<comment type="caution">
    <text evidence="1">The sequence shown here is derived from an EMBL/GenBank/DDBJ whole genome shotgun (WGS) entry which is preliminary data.</text>
</comment>
<evidence type="ECO:0000313" key="1">
    <source>
        <dbReference type="EMBL" id="HCA03757.1"/>
    </source>
</evidence>
<proteinExistence type="predicted"/>
<name>A0A3D0KJL8_9GAMM</name>
<sequence>MPDCGATVTSGLFLATPRHSLSQDITPYVCTTPGNPEHYDWVGHVRGAGLLWGIELVADGESRQRSTQPDAD</sequence>
<dbReference type="Gene3D" id="3.90.1150.10">
    <property type="entry name" value="Aspartate Aminotransferase, domain 1"/>
    <property type="match status" value="1"/>
</dbReference>
<protein>
    <submittedName>
        <fullName evidence="1">Uncharacterized protein</fullName>
    </submittedName>
</protein>
<dbReference type="InterPro" id="IPR015422">
    <property type="entry name" value="PyrdxlP-dep_Trfase_small"/>
</dbReference>
<organism evidence="1">
    <name type="scientific">Halomonas campaniensis</name>
    <dbReference type="NCBI Taxonomy" id="213554"/>
    <lineage>
        <taxon>Bacteria</taxon>
        <taxon>Pseudomonadati</taxon>
        <taxon>Pseudomonadota</taxon>
        <taxon>Gammaproteobacteria</taxon>
        <taxon>Oceanospirillales</taxon>
        <taxon>Halomonadaceae</taxon>
        <taxon>Halomonas</taxon>
    </lineage>
</organism>
<dbReference type="AlphaFoldDB" id="A0A3D0KJL8"/>
<reference evidence="1" key="1">
    <citation type="journal article" date="2018" name="Nat. Biotechnol.">
        <title>A standardized bacterial taxonomy based on genome phylogeny substantially revises the tree of life.</title>
        <authorList>
            <person name="Parks D.H."/>
            <person name="Chuvochina M."/>
            <person name="Waite D.W."/>
            <person name="Rinke C."/>
            <person name="Skarshewski A."/>
            <person name="Chaumeil P.A."/>
            <person name="Hugenholtz P."/>
        </authorList>
    </citation>
    <scope>NUCLEOTIDE SEQUENCE [LARGE SCALE GENOMIC DNA]</scope>
    <source>
        <strain evidence="1">UBA11284</strain>
    </source>
</reference>
<accession>A0A3D0KJL8</accession>